<gene>
    <name evidence="1" type="ORF">ACHAWO_010750</name>
</gene>
<evidence type="ECO:0000313" key="1">
    <source>
        <dbReference type="EMBL" id="KAL3777814.1"/>
    </source>
</evidence>
<accession>A0ABD3NQ27</accession>
<dbReference type="EMBL" id="JALLPJ020001026">
    <property type="protein sequence ID" value="KAL3777814.1"/>
    <property type="molecule type" value="Genomic_DNA"/>
</dbReference>
<evidence type="ECO:0000313" key="2">
    <source>
        <dbReference type="Proteomes" id="UP001530400"/>
    </source>
</evidence>
<keyword evidence="2" id="KW-1185">Reference proteome</keyword>
<reference evidence="1 2" key="1">
    <citation type="submission" date="2024-10" db="EMBL/GenBank/DDBJ databases">
        <title>Updated reference genomes for cyclostephanoid diatoms.</title>
        <authorList>
            <person name="Roberts W.R."/>
            <person name="Alverson A.J."/>
        </authorList>
    </citation>
    <scope>NUCLEOTIDE SEQUENCE [LARGE SCALE GENOMIC DNA]</scope>
    <source>
        <strain evidence="1 2">AJA010-31</strain>
    </source>
</reference>
<name>A0ABD3NQ27_9STRA</name>
<dbReference type="Proteomes" id="UP001530400">
    <property type="component" value="Unassembled WGS sequence"/>
</dbReference>
<comment type="caution">
    <text evidence="1">The sequence shown here is derived from an EMBL/GenBank/DDBJ whole genome shotgun (WGS) entry which is preliminary data.</text>
</comment>
<sequence>MTETDRESDLTTESVGDGACCTSRSRCGCPDQIHETLLFVGKLLYDCCGDPPNAEAKDYVVGISEIGEQGATLDDATFCCWSRDQVLEEETKVRKHKKVFL</sequence>
<dbReference type="AlphaFoldDB" id="A0ABD3NQ27"/>
<protein>
    <submittedName>
        <fullName evidence="1">Uncharacterized protein</fullName>
    </submittedName>
</protein>
<proteinExistence type="predicted"/>
<organism evidence="1 2">
    <name type="scientific">Cyclotella atomus</name>
    <dbReference type="NCBI Taxonomy" id="382360"/>
    <lineage>
        <taxon>Eukaryota</taxon>
        <taxon>Sar</taxon>
        <taxon>Stramenopiles</taxon>
        <taxon>Ochrophyta</taxon>
        <taxon>Bacillariophyta</taxon>
        <taxon>Coscinodiscophyceae</taxon>
        <taxon>Thalassiosirophycidae</taxon>
        <taxon>Stephanodiscales</taxon>
        <taxon>Stephanodiscaceae</taxon>
        <taxon>Cyclotella</taxon>
    </lineage>
</organism>